<dbReference type="FunFam" id="1.10.287.70:FF:000143">
    <property type="entry name" value="Probable glutamate receptor"/>
    <property type="match status" value="1"/>
</dbReference>
<evidence type="ECO:0000313" key="19">
    <source>
        <dbReference type="Proteomes" id="UP000030746"/>
    </source>
</evidence>
<evidence type="ECO:0000313" key="18">
    <source>
        <dbReference type="EMBL" id="ESO85423.1"/>
    </source>
</evidence>
<keyword evidence="2" id="KW-0813">Transport</keyword>
<keyword evidence="8" id="KW-0675">Receptor</keyword>
<proteinExistence type="predicted"/>
<dbReference type="Gene3D" id="1.10.287.70">
    <property type="match status" value="1"/>
</dbReference>
<evidence type="ECO:0000256" key="14">
    <source>
        <dbReference type="SAM" id="MobiDB-lite"/>
    </source>
</evidence>
<name>V3Z451_LOTGI</name>
<evidence type="ECO:0000256" key="9">
    <source>
        <dbReference type="ARBA" id="ARBA00023180"/>
    </source>
</evidence>
<evidence type="ECO:0000256" key="7">
    <source>
        <dbReference type="ARBA" id="ARBA00023136"/>
    </source>
</evidence>
<evidence type="ECO:0000256" key="8">
    <source>
        <dbReference type="ARBA" id="ARBA00023170"/>
    </source>
</evidence>
<keyword evidence="6" id="KW-0406">Ion transport</keyword>
<sequence>MPNTTFTYPYEGYCMDIISELAMAMNFTINMTGGSPDNEWGVDNGNGTWSGLIGMLQREEVDLVAGPLTTIIAREKVMDFTFPFYHDFLSVLIKKPDPSLTKWRTMIDPFRWEVLLCIGISLVGASVILFLLEKWNPFYQREPYLNRYAGTHIFQDAFWYMFGAMLTQGGEHLPDSQAGRTMISTWWLFSIIMAATYSGNLIAFLTVTKDTAPFETLDQLIDNGDYTWGLLGGSNNQMEFENSKIPVFQKAWKGILETADPDALSLDHEVHLAKVNVGDYGYISDRGGLQKRVLTDCDLYLLPEKISPINYALALQNGSAYTEIFSKEMMAIYESGLLQIWQRQWWKQKKFCRGPLQTEAKPIDLVDVQSSFYLIGVGLFLAAIALVIERCMLRFCKCRTSSSRRENVVQKPKELQNGHAHKPVENGIHNGIQNGHVRSEIYSSVRKQNGHTPFEEIEIVSNGHMVPDVNGNGVIDSVFDYDTEYVRTSL</sequence>
<dbReference type="EMBL" id="KB203274">
    <property type="protein sequence ID" value="ESO85423.1"/>
    <property type="molecule type" value="Genomic_DNA"/>
</dbReference>
<feature type="binding site" evidence="12">
    <location>
        <position position="69"/>
    </location>
    <ligand>
        <name>L-glutamate</name>
        <dbReference type="ChEBI" id="CHEBI:29985"/>
    </ligand>
</feature>
<feature type="domain" description="Ionotropic glutamate receptor L-glutamate and glycine-binding" evidence="17">
    <location>
        <begin position="2"/>
        <end position="58"/>
    </location>
</feature>
<dbReference type="SUPFAM" id="SSF53850">
    <property type="entry name" value="Periplasmic binding protein-like II"/>
    <property type="match status" value="1"/>
</dbReference>
<dbReference type="PANTHER" id="PTHR42643:SF24">
    <property type="entry name" value="IONOTROPIC RECEPTOR 60A"/>
    <property type="match status" value="1"/>
</dbReference>
<dbReference type="AlphaFoldDB" id="V3Z451"/>
<dbReference type="SMART" id="SM00079">
    <property type="entry name" value="PBPe"/>
    <property type="match status" value="1"/>
</dbReference>
<evidence type="ECO:0000256" key="10">
    <source>
        <dbReference type="ARBA" id="ARBA00023286"/>
    </source>
</evidence>
<evidence type="ECO:0000256" key="13">
    <source>
        <dbReference type="PIRSR" id="PIRSR601508-3"/>
    </source>
</evidence>
<evidence type="ECO:0000259" key="17">
    <source>
        <dbReference type="SMART" id="SM00918"/>
    </source>
</evidence>
<evidence type="ECO:0000256" key="1">
    <source>
        <dbReference type="ARBA" id="ARBA00004651"/>
    </source>
</evidence>
<keyword evidence="19" id="KW-1185">Reference proteome</keyword>
<dbReference type="Pfam" id="PF00060">
    <property type="entry name" value="Lig_chan"/>
    <property type="match status" value="1"/>
</dbReference>
<feature type="binding site" evidence="12">
    <location>
        <position position="74"/>
    </location>
    <ligand>
        <name>L-glutamate</name>
        <dbReference type="ChEBI" id="CHEBI:29985"/>
    </ligand>
</feature>
<protein>
    <recommendedName>
        <fullName evidence="20">Ionotropic glutamate receptor C-terminal domain-containing protein</fullName>
    </recommendedName>
</protein>
<feature type="disulfide bond" evidence="13">
    <location>
        <begin position="297"/>
        <end position="352"/>
    </location>
</feature>
<keyword evidence="11" id="KW-0407">Ion channel</keyword>
<dbReference type="PANTHER" id="PTHR42643">
    <property type="entry name" value="IONOTROPIC RECEPTOR 20A-RELATED"/>
    <property type="match status" value="1"/>
</dbReference>
<evidence type="ECO:0000256" key="12">
    <source>
        <dbReference type="PIRSR" id="PIRSR601508-1"/>
    </source>
</evidence>
<dbReference type="RefSeq" id="XP_009063670.1">
    <property type="nucleotide sequence ID" value="XM_009065422.1"/>
</dbReference>
<dbReference type="GO" id="GO:0050906">
    <property type="term" value="P:detection of stimulus involved in sensory perception"/>
    <property type="evidence" value="ECO:0007669"/>
    <property type="project" value="UniProtKB-ARBA"/>
</dbReference>
<dbReference type="Pfam" id="PF10613">
    <property type="entry name" value="Lig_chan-Glu_bd"/>
    <property type="match status" value="1"/>
</dbReference>
<dbReference type="GO" id="GO:0015276">
    <property type="term" value="F:ligand-gated monoatomic ion channel activity"/>
    <property type="evidence" value="ECO:0007669"/>
    <property type="project" value="InterPro"/>
</dbReference>
<dbReference type="InterPro" id="IPR019594">
    <property type="entry name" value="Glu/Gly-bd"/>
</dbReference>
<feature type="binding site" evidence="12">
    <location>
        <position position="285"/>
    </location>
    <ligand>
        <name>L-glutamate</name>
        <dbReference type="ChEBI" id="CHEBI:29985"/>
    </ligand>
</feature>
<dbReference type="SMART" id="SM00918">
    <property type="entry name" value="Lig_chan-Glu_bd"/>
    <property type="match status" value="1"/>
</dbReference>
<evidence type="ECO:0000256" key="4">
    <source>
        <dbReference type="ARBA" id="ARBA00022692"/>
    </source>
</evidence>
<keyword evidence="5 15" id="KW-1133">Transmembrane helix</keyword>
<evidence type="ECO:0000259" key="16">
    <source>
        <dbReference type="SMART" id="SM00079"/>
    </source>
</evidence>
<evidence type="ECO:0000256" key="2">
    <source>
        <dbReference type="ARBA" id="ARBA00022448"/>
    </source>
</evidence>
<dbReference type="GO" id="GO:0005886">
    <property type="term" value="C:plasma membrane"/>
    <property type="evidence" value="ECO:0007669"/>
    <property type="project" value="UniProtKB-SubCell"/>
</dbReference>
<feature type="domain" description="Ionotropic glutamate receptor C-terminal" evidence="16">
    <location>
        <begin position="4"/>
        <end position="348"/>
    </location>
</feature>
<comment type="subcellular location">
    <subcellularLocation>
        <location evidence="1">Cell membrane</location>
        <topology evidence="1">Multi-pass membrane protein</topology>
    </subcellularLocation>
</comment>
<dbReference type="OMA" id="EHASITN"/>
<dbReference type="CTD" id="20230279"/>
<dbReference type="PRINTS" id="PR00177">
    <property type="entry name" value="NMDARECEPTOR"/>
</dbReference>
<dbReference type="InterPro" id="IPR001508">
    <property type="entry name" value="Iono_Glu_rcpt_met"/>
</dbReference>
<dbReference type="GeneID" id="20230279"/>
<keyword evidence="3" id="KW-1003">Cell membrane</keyword>
<dbReference type="InterPro" id="IPR052192">
    <property type="entry name" value="Insect_Ionotropic_Sensory_Rcpt"/>
</dbReference>
<dbReference type="HOGENOM" id="CLU_007257_0_5_1"/>
<keyword evidence="10" id="KW-1071">Ligand-gated ion channel</keyword>
<feature type="transmembrane region" description="Helical" evidence="15">
    <location>
        <begin position="186"/>
        <end position="207"/>
    </location>
</feature>
<evidence type="ECO:0000256" key="11">
    <source>
        <dbReference type="ARBA" id="ARBA00023303"/>
    </source>
</evidence>
<evidence type="ECO:0000256" key="6">
    <source>
        <dbReference type="ARBA" id="ARBA00023065"/>
    </source>
</evidence>
<keyword evidence="9" id="KW-0325">Glycoprotein</keyword>
<dbReference type="SUPFAM" id="SSF81324">
    <property type="entry name" value="Voltage-gated potassium channels"/>
    <property type="match status" value="1"/>
</dbReference>
<keyword evidence="13" id="KW-1015">Disulfide bond</keyword>
<dbReference type="OrthoDB" id="9997229at2759"/>
<dbReference type="InterPro" id="IPR001320">
    <property type="entry name" value="Iontro_rcpt_C"/>
</dbReference>
<feature type="region of interest" description="Disordered" evidence="14">
    <location>
        <begin position="409"/>
        <end position="429"/>
    </location>
</feature>
<dbReference type="Proteomes" id="UP000030746">
    <property type="component" value="Unassembled WGS sequence"/>
</dbReference>
<dbReference type="GO" id="GO:0038023">
    <property type="term" value="F:signaling receptor activity"/>
    <property type="evidence" value="ECO:0007669"/>
    <property type="project" value="InterPro"/>
</dbReference>
<evidence type="ECO:0000256" key="15">
    <source>
        <dbReference type="SAM" id="Phobius"/>
    </source>
</evidence>
<keyword evidence="4 15" id="KW-0812">Transmembrane</keyword>
<evidence type="ECO:0008006" key="20">
    <source>
        <dbReference type="Google" id="ProtNLM"/>
    </source>
</evidence>
<evidence type="ECO:0000256" key="5">
    <source>
        <dbReference type="ARBA" id="ARBA00022989"/>
    </source>
</evidence>
<dbReference type="Gene3D" id="3.40.190.10">
    <property type="entry name" value="Periplasmic binding protein-like II"/>
    <property type="match status" value="1"/>
</dbReference>
<keyword evidence="7 15" id="KW-0472">Membrane</keyword>
<accession>V3Z451</accession>
<feature type="transmembrane region" description="Helical" evidence="15">
    <location>
        <begin position="371"/>
        <end position="388"/>
    </location>
</feature>
<gene>
    <name evidence="18" type="ORF">LOTGIDRAFT_107877</name>
</gene>
<dbReference type="KEGG" id="lgi:LOTGIDRAFT_107877"/>
<evidence type="ECO:0000256" key="3">
    <source>
        <dbReference type="ARBA" id="ARBA00022475"/>
    </source>
</evidence>
<feature type="binding site" evidence="12">
    <location>
        <position position="67"/>
    </location>
    <ligand>
        <name>L-glutamate</name>
        <dbReference type="ChEBI" id="CHEBI:29985"/>
    </ligand>
</feature>
<feature type="transmembrane region" description="Helical" evidence="15">
    <location>
        <begin position="112"/>
        <end position="132"/>
    </location>
</feature>
<reference evidence="18 19" key="1">
    <citation type="journal article" date="2013" name="Nature">
        <title>Insights into bilaterian evolution from three spiralian genomes.</title>
        <authorList>
            <person name="Simakov O."/>
            <person name="Marletaz F."/>
            <person name="Cho S.J."/>
            <person name="Edsinger-Gonzales E."/>
            <person name="Havlak P."/>
            <person name="Hellsten U."/>
            <person name="Kuo D.H."/>
            <person name="Larsson T."/>
            <person name="Lv J."/>
            <person name="Arendt D."/>
            <person name="Savage R."/>
            <person name="Osoegawa K."/>
            <person name="de Jong P."/>
            <person name="Grimwood J."/>
            <person name="Chapman J.A."/>
            <person name="Shapiro H."/>
            <person name="Aerts A."/>
            <person name="Otillar R.P."/>
            <person name="Terry A.Y."/>
            <person name="Boore J.L."/>
            <person name="Grigoriev I.V."/>
            <person name="Lindberg D.R."/>
            <person name="Seaver E.C."/>
            <person name="Weisblat D.A."/>
            <person name="Putnam N.H."/>
            <person name="Rokhsar D.S."/>
        </authorList>
    </citation>
    <scope>NUCLEOTIDE SEQUENCE [LARGE SCALE GENOMIC DNA]</scope>
</reference>
<organism evidence="18 19">
    <name type="scientific">Lottia gigantea</name>
    <name type="common">Giant owl limpet</name>
    <dbReference type="NCBI Taxonomy" id="225164"/>
    <lineage>
        <taxon>Eukaryota</taxon>
        <taxon>Metazoa</taxon>
        <taxon>Spiralia</taxon>
        <taxon>Lophotrochozoa</taxon>
        <taxon>Mollusca</taxon>
        <taxon>Gastropoda</taxon>
        <taxon>Patellogastropoda</taxon>
        <taxon>Lottioidea</taxon>
        <taxon>Lottiidae</taxon>
        <taxon>Lottia</taxon>
    </lineage>
</organism>